<dbReference type="Proteomes" id="UP000249177">
    <property type="component" value="Unassembled WGS sequence"/>
</dbReference>
<dbReference type="RefSeq" id="WP_111410388.1">
    <property type="nucleotide sequence ID" value="NZ_QKXH01000007.1"/>
</dbReference>
<feature type="domain" description="PLD phosphodiesterase" evidence="1">
    <location>
        <begin position="290"/>
        <end position="317"/>
    </location>
</feature>
<dbReference type="SMART" id="SM00155">
    <property type="entry name" value="PLDc"/>
    <property type="match status" value="2"/>
</dbReference>
<dbReference type="PANTHER" id="PTHR21248:SF22">
    <property type="entry name" value="PHOSPHOLIPASE D"/>
    <property type="match status" value="1"/>
</dbReference>
<dbReference type="GO" id="GO:0032049">
    <property type="term" value="P:cardiolipin biosynthetic process"/>
    <property type="evidence" value="ECO:0007669"/>
    <property type="project" value="UniProtKB-ARBA"/>
</dbReference>
<evidence type="ECO:0000313" key="2">
    <source>
        <dbReference type="EMBL" id="PZX93107.1"/>
    </source>
</evidence>
<dbReference type="Pfam" id="PF13091">
    <property type="entry name" value="PLDc_2"/>
    <property type="match status" value="2"/>
</dbReference>
<dbReference type="AlphaFoldDB" id="A0A2W7UD61"/>
<evidence type="ECO:0000313" key="3">
    <source>
        <dbReference type="Proteomes" id="UP000249177"/>
    </source>
</evidence>
<dbReference type="EMBL" id="QKXH01000007">
    <property type="protein sequence ID" value="PZX93107.1"/>
    <property type="molecule type" value="Genomic_DNA"/>
</dbReference>
<name>A0A2W7UD61_9FLAO</name>
<organism evidence="2 3">
    <name type="scientific">Flavobacterium aquariorum</name>
    <dbReference type="NCBI Taxonomy" id="2217670"/>
    <lineage>
        <taxon>Bacteria</taxon>
        <taxon>Pseudomonadati</taxon>
        <taxon>Bacteroidota</taxon>
        <taxon>Flavobacteriia</taxon>
        <taxon>Flavobacteriales</taxon>
        <taxon>Flavobacteriaceae</taxon>
        <taxon>Flavobacterium</taxon>
    </lineage>
</organism>
<dbReference type="SUPFAM" id="SSF56024">
    <property type="entry name" value="Phospholipase D/nuclease"/>
    <property type="match status" value="2"/>
</dbReference>
<dbReference type="InterPro" id="IPR001736">
    <property type="entry name" value="PLipase_D/transphosphatidylase"/>
</dbReference>
<sequence length="398" mass="45883">MQEQEIQIPNYFPNNVCKENTTLVHSGEDYFLRARNIILNAQSVIHIQMYIFENDATGLEIINALKEAACRNVEIYVLLDGYGSYSFPKLIIKELKQLGINIRFFSPFFSGNNFYIGRRLHHKIITADGTVALIGGINISDKYRGTSTENPWLDYAVQIENGETATQLEQLCLNIYFKQKRTHKIILQSVFYSNKETTVTVLQNDWLKRNNEISIAYVKSVQKAQKEVVIVGCYFLPGRRFSKVLRKTAKRGVKIKLILSGISDIPLMQRATYHLYSSLIQNNIELYEWNKSVLHGKVALVDNKWTTIGSFNLNHLSSYGSIETNVAIESIKFAKTLASDLNTIISQCERITLEIIKRKSSFFSTIANWLSYQFVRTTLIIITYISYNRFLNKYREEN</sequence>
<dbReference type="InterPro" id="IPR025202">
    <property type="entry name" value="PLD-like_dom"/>
</dbReference>
<accession>A0A2W7UD61</accession>
<proteinExistence type="predicted"/>
<dbReference type="PANTHER" id="PTHR21248">
    <property type="entry name" value="CARDIOLIPIN SYNTHASE"/>
    <property type="match status" value="1"/>
</dbReference>
<comment type="caution">
    <text evidence="2">The sequence shown here is derived from an EMBL/GenBank/DDBJ whole genome shotgun (WGS) entry which is preliminary data.</text>
</comment>
<feature type="domain" description="PLD phosphodiesterase" evidence="1">
    <location>
        <begin position="116"/>
        <end position="143"/>
    </location>
</feature>
<dbReference type="Gene3D" id="3.30.870.10">
    <property type="entry name" value="Endonuclease Chain A"/>
    <property type="match status" value="2"/>
</dbReference>
<dbReference type="OrthoDB" id="9762009at2"/>
<gene>
    <name evidence="2" type="ORF">DOS84_12125</name>
</gene>
<dbReference type="GO" id="GO:0030572">
    <property type="term" value="F:phosphatidyltransferase activity"/>
    <property type="evidence" value="ECO:0007669"/>
    <property type="project" value="UniProtKB-ARBA"/>
</dbReference>
<dbReference type="PROSITE" id="PS50035">
    <property type="entry name" value="PLD"/>
    <property type="match status" value="2"/>
</dbReference>
<reference evidence="2 3" key="1">
    <citation type="submission" date="2018-06" db="EMBL/GenBank/DDBJ databases">
        <title>Flavobacterium sp IMCC34762, genome.</title>
        <authorList>
            <person name="Joung Y."/>
            <person name="Cho J."/>
            <person name="Song J."/>
        </authorList>
    </citation>
    <scope>NUCLEOTIDE SEQUENCE [LARGE SCALE GENOMIC DNA]</scope>
    <source>
        <strain evidence="2 3">IMCC34762</strain>
    </source>
</reference>
<dbReference type="CDD" id="cd09110">
    <property type="entry name" value="PLDc_CLS_1"/>
    <property type="match status" value="1"/>
</dbReference>
<keyword evidence="3" id="KW-1185">Reference proteome</keyword>
<protein>
    <recommendedName>
        <fullName evidence="1">PLD phosphodiesterase domain-containing protein</fullName>
    </recommendedName>
</protein>
<evidence type="ECO:0000259" key="1">
    <source>
        <dbReference type="PROSITE" id="PS50035"/>
    </source>
</evidence>